<protein>
    <submittedName>
        <fullName evidence="2">Uncharacterized protein</fullName>
    </submittedName>
</protein>
<dbReference type="AlphaFoldDB" id="E6W6K4"/>
<keyword evidence="3" id="KW-1185">Reference proteome</keyword>
<evidence type="ECO:0000313" key="3">
    <source>
        <dbReference type="Proteomes" id="UP000002572"/>
    </source>
</evidence>
<feature type="transmembrane region" description="Helical" evidence="1">
    <location>
        <begin position="29"/>
        <end position="55"/>
    </location>
</feature>
<organism evidence="2 3">
    <name type="scientific">Desulfurispirillum indicum (strain ATCC BAA-1389 / DSM 22839 / S5)</name>
    <dbReference type="NCBI Taxonomy" id="653733"/>
    <lineage>
        <taxon>Bacteria</taxon>
        <taxon>Pseudomonadati</taxon>
        <taxon>Chrysiogenota</taxon>
        <taxon>Chrysiogenia</taxon>
        <taxon>Chrysiogenales</taxon>
        <taxon>Chrysiogenaceae</taxon>
        <taxon>Desulfurispirillum</taxon>
    </lineage>
</organism>
<evidence type="ECO:0000256" key="1">
    <source>
        <dbReference type="SAM" id="Phobius"/>
    </source>
</evidence>
<dbReference type="eggNOG" id="ENOG5033R53">
    <property type="taxonomic scope" value="Bacteria"/>
</dbReference>
<keyword evidence="1" id="KW-0472">Membrane</keyword>
<reference evidence="2 3" key="1">
    <citation type="submission" date="2010-12" db="EMBL/GenBank/DDBJ databases">
        <title>Complete sequence of Desulfurispirillum indicum S5.</title>
        <authorList>
            <consortium name="US DOE Joint Genome Institute"/>
            <person name="Lucas S."/>
            <person name="Copeland A."/>
            <person name="Lapidus A."/>
            <person name="Cheng J.-F."/>
            <person name="Goodwin L."/>
            <person name="Pitluck S."/>
            <person name="Chertkov O."/>
            <person name="Held B."/>
            <person name="Detter J.C."/>
            <person name="Han C."/>
            <person name="Tapia R."/>
            <person name="Land M."/>
            <person name="Hauser L."/>
            <person name="Kyrpides N."/>
            <person name="Ivanova N."/>
            <person name="Mikhailova N."/>
            <person name="Haggblom M."/>
            <person name="Rauschenbach I."/>
            <person name="Bini E."/>
            <person name="Woyke T."/>
        </authorList>
    </citation>
    <scope>NUCLEOTIDE SEQUENCE [LARGE SCALE GENOMIC DNA]</scope>
    <source>
        <strain evidence="3">ATCC BAA-1389 / DSM 22839 / S5</strain>
    </source>
</reference>
<keyword evidence="1" id="KW-1133">Transmembrane helix</keyword>
<keyword evidence="1" id="KW-0812">Transmembrane</keyword>
<evidence type="ECO:0000313" key="2">
    <source>
        <dbReference type="EMBL" id="ADU65004.1"/>
    </source>
</evidence>
<dbReference type="RefSeq" id="WP_013504893.1">
    <property type="nucleotide sequence ID" value="NC_014836.1"/>
</dbReference>
<proteinExistence type="predicted"/>
<dbReference type="InParanoid" id="E6W6K4"/>
<dbReference type="Proteomes" id="UP000002572">
    <property type="component" value="Chromosome"/>
</dbReference>
<dbReference type="OrthoDB" id="6116763at2"/>
<dbReference type="HOGENOM" id="CLU_1061464_0_0_0"/>
<dbReference type="KEGG" id="din:Selin_0248"/>
<dbReference type="EMBL" id="CP002432">
    <property type="protein sequence ID" value="ADU65004.1"/>
    <property type="molecule type" value="Genomic_DNA"/>
</dbReference>
<gene>
    <name evidence="2" type="ordered locus">Selin_0248</name>
</gene>
<dbReference type="STRING" id="653733.Selin_0248"/>
<feature type="transmembrane region" description="Helical" evidence="1">
    <location>
        <begin position="67"/>
        <end position="87"/>
    </location>
</feature>
<name>E6W6K4_DESIS</name>
<sequence length="265" mass="30043">MASHILFRLRETLRFLVALFSSRTGRGFIAVYLLNILVLALVVLLGFSALLFGLFEGMVLRRRTMMLSLGTLVTLLVTVPLITMPFFSFKDVIDRFVNLVTRRRLFVHLSDHVFYRPTVSGHISLHLAKAHAILDEKYRLLCAAPQGTSQISRQLAISLGRSIRDAVRLSRDLVEKGRLKKEQLIVGATYGYLFGAAKSKLGLRRHQPSWFQRLFSDLFYRFGALHAVYMYFIIHDSLPPSFDPVYFMASIEDVVGTNSSEGPPC</sequence>
<accession>E6W6K4</accession>